<proteinExistence type="predicted"/>
<name>A0A8I1ECI6_PSEPU</name>
<gene>
    <name evidence="1" type="ORF">JEU22_05085</name>
</gene>
<organism evidence="1 2">
    <name type="scientific">Pseudomonas putida</name>
    <name type="common">Arthrobacter siderocapsulatus</name>
    <dbReference type="NCBI Taxonomy" id="303"/>
    <lineage>
        <taxon>Bacteria</taxon>
        <taxon>Pseudomonadati</taxon>
        <taxon>Pseudomonadota</taxon>
        <taxon>Gammaproteobacteria</taxon>
        <taxon>Pseudomonadales</taxon>
        <taxon>Pseudomonadaceae</taxon>
        <taxon>Pseudomonas</taxon>
    </lineage>
</organism>
<evidence type="ECO:0000313" key="1">
    <source>
        <dbReference type="EMBL" id="MBI6883280.1"/>
    </source>
</evidence>
<dbReference type="AlphaFoldDB" id="A0A8I1ECI6"/>
<dbReference type="Gene3D" id="3.30.10.10">
    <property type="entry name" value="Trypsin Inhibitor V, subunit A"/>
    <property type="match status" value="1"/>
</dbReference>
<accession>A0A8I1ECI6</accession>
<evidence type="ECO:0000313" key="2">
    <source>
        <dbReference type="Proteomes" id="UP000637061"/>
    </source>
</evidence>
<sequence length="87" mass="10078">MEIFLHDGKRAREEAKNRLDPVRRKILDDYEHLIGHPYSKSLDESLVELMGGREVRYCGGCITLNYDPERLNIEVDASDIITDLRFG</sequence>
<dbReference type="Proteomes" id="UP000637061">
    <property type="component" value="Unassembled WGS sequence"/>
</dbReference>
<comment type="caution">
    <text evidence="1">The sequence shown here is derived from an EMBL/GenBank/DDBJ whole genome shotgun (WGS) entry which is preliminary data.</text>
</comment>
<dbReference type="EMBL" id="JAEHTE010000002">
    <property type="protein sequence ID" value="MBI6883280.1"/>
    <property type="molecule type" value="Genomic_DNA"/>
</dbReference>
<reference evidence="1" key="1">
    <citation type="submission" date="2020-12" db="EMBL/GenBank/DDBJ databases">
        <title>Enhanced detection system for hospital associated transmission using whole genome sequencing surveillance.</title>
        <authorList>
            <person name="Harrison L.H."/>
            <person name="Van Tyne D."/>
            <person name="Marsh J.W."/>
            <person name="Griffith M.P."/>
            <person name="Snyder D.J."/>
            <person name="Cooper V.S."/>
            <person name="Mustapha M."/>
        </authorList>
    </citation>
    <scope>NUCLEOTIDE SEQUENCE</scope>
    <source>
        <strain evidence="1">PSB00042</strain>
    </source>
</reference>
<protein>
    <submittedName>
        <fullName evidence="1">Uncharacterized protein</fullName>
    </submittedName>
</protein>
<dbReference type="RefSeq" id="WP_198746892.1">
    <property type="nucleotide sequence ID" value="NZ_JAEHTE010000002.1"/>
</dbReference>